<dbReference type="InterPro" id="IPR028994">
    <property type="entry name" value="Integrin_alpha_N"/>
</dbReference>
<keyword evidence="1" id="KW-0732">Signal</keyword>
<dbReference type="RefSeq" id="WP_205119689.1">
    <property type="nucleotide sequence ID" value="NZ_JAFBCM010000001.1"/>
</dbReference>
<reference evidence="4" key="1">
    <citation type="journal article" date="2019" name="Int. J. Syst. Evol. Microbiol.">
        <title>The Global Catalogue of Microorganisms (GCM) 10K type strain sequencing project: providing services to taxonomists for standard genome sequencing and annotation.</title>
        <authorList>
            <consortium name="The Broad Institute Genomics Platform"/>
            <consortium name="The Broad Institute Genome Sequencing Center for Infectious Disease"/>
            <person name="Wu L."/>
            <person name="Ma J."/>
        </authorList>
    </citation>
    <scope>NUCLEOTIDE SEQUENCE [LARGE SCALE GENOMIC DNA]</scope>
    <source>
        <strain evidence="4">CGMCC 4.7241</strain>
    </source>
</reference>
<keyword evidence="3" id="KW-0378">Hydrolase</keyword>
<keyword evidence="4" id="KW-1185">Reference proteome</keyword>
<dbReference type="InterPro" id="IPR015020">
    <property type="entry name" value="Rv2525c-like_Glyco_Hydro-like"/>
</dbReference>
<evidence type="ECO:0000313" key="4">
    <source>
        <dbReference type="Proteomes" id="UP001595699"/>
    </source>
</evidence>
<name>A0ABV7YGQ3_9ACTN</name>
<dbReference type="SUPFAM" id="SSF69318">
    <property type="entry name" value="Integrin alpha N-terminal domain"/>
    <property type="match status" value="1"/>
</dbReference>
<proteinExistence type="predicted"/>
<evidence type="ECO:0000313" key="3">
    <source>
        <dbReference type="EMBL" id="MFC3763239.1"/>
    </source>
</evidence>
<dbReference type="Gene3D" id="3.20.20.80">
    <property type="entry name" value="Glycosidases"/>
    <property type="match status" value="1"/>
</dbReference>
<evidence type="ECO:0000256" key="1">
    <source>
        <dbReference type="ARBA" id="ARBA00022729"/>
    </source>
</evidence>
<dbReference type="InterPro" id="IPR013517">
    <property type="entry name" value="FG-GAP"/>
</dbReference>
<dbReference type="SUPFAM" id="SSF51445">
    <property type="entry name" value="(Trans)glycosidases"/>
    <property type="match status" value="1"/>
</dbReference>
<dbReference type="EMBL" id="JBHRZH010000017">
    <property type="protein sequence ID" value="MFC3763239.1"/>
    <property type="molecule type" value="Genomic_DNA"/>
</dbReference>
<feature type="domain" description="Rv2525c-like glycoside hydrolase-like" evidence="2">
    <location>
        <begin position="202"/>
        <end position="406"/>
    </location>
</feature>
<dbReference type="Proteomes" id="UP001595699">
    <property type="component" value="Unassembled WGS sequence"/>
</dbReference>
<sequence>MPSSRRARAFVRAVLTAVAIVGLTCALGVSAVAAPPRPAAETKLVTYRGYQVSVPSSWPVIELAKQKVCVRFDKSAVYLGTPRYQETCPAHLAGSDAGLLIEPLTTVSAARPGIVRAKAGTAVGAATTGMRQVAVESAGVLVTAAPGAGAVLGTGKVVAGAAPRKLATKVRPMASVVVAPGTANGKGFDQCAAPSQGTMDAWLKSSPYRAVGIYISGVQRACAQPNLTPNWIANQHSRGWKFLPIHLGLQAPCRGFGARMSSTPATARSQGRSAAVEAVGAAANLGIVPGSVLYNDMESYDRGGSCSTAVLSFLAGWTDELHARGYLSGVYSSVSTGIADLVANYSSSAYTRPDHVFFAWWNNAANTDGGSYLPDSYWANHQRVKQYAGDVTETWGGVRMAIDRDFLDTANGAAETVNGDRFDDLLAIGPDNTLRLYPGRSDGALGAASVVGTGWSKAYNRIGVGDSNADGYADVLATSTDGRLHYWHNGRDATFAKLENAGSGWNALEWFALVDLNGDNKADVVARDGGLLYWYRGQGSGTFATRVQVGEGWSNFARFAGGDADGDGDGDLWGTTAAGALWFWKGNGSGGFSAGVNVGKGWDGFGPVNVLDLNGDRRADLVAARSDGKLFRFSGRGDGTVAAADEIGTGWASYRIAAH</sequence>
<organism evidence="3 4">
    <name type="scientific">Tenggerimyces flavus</name>
    <dbReference type="NCBI Taxonomy" id="1708749"/>
    <lineage>
        <taxon>Bacteria</taxon>
        <taxon>Bacillati</taxon>
        <taxon>Actinomycetota</taxon>
        <taxon>Actinomycetes</taxon>
        <taxon>Propionibacteriales</taxon>
        <taxon>Nocardioidaceae</taxon>
        <taxon>Tenggerimyces</taxon>
    </lineage>
</organism>
<protein>
    <submittedName>
        <fullName evidence="3">Glycoside hydrolase domain-containing protein</fullName>
    </submittedName>
</protein>
<dbReference type="Pfam" id="PF08924">
    <property type="entry name" value="Rv2525c_GlyHyd-like"/>
    <property type="match status" value="1"/>
</dbReference>
<accession>A0ABV7YGQ3</accession>
<gene>
    <name evidence="3" type="ORF">ACFOUW_20520</name>
</gene>
<dbReference type="PANTHER" id="PTHR44103">
    <property type="entry name" value="PROPROTEIN CONVERTASE P"/>
    <property type="match status" value="1"/>
</dbReference>
<comment type="caution">
    <text evidence="3">The sequence shown here is derived from an EMBL/GenBank/DDBJ whole genome shotgun (WGS) entry which is preliminary data.</text>
</comment>
<dbReference type="PANTHER" id="PTHR44103:SF1">
    <property type="entry name" value="PROPROTEIN CONVERTASE P"/>
    <property type="match status" value="1"/>
</dbReference>
<evidence type="ECO:0000259" key="2">
    <source>
        <dbReference type="Pfam" id="PF08924"/>
    </source>
</evidence>
<dbReference type="Pfam" id="PF13517">
    <property type="entry name" value="FG-GAP_3"/>
    <property type="match status" value="2"/>
</dbReference>
<dbReference type="InterPro" id="IPR017853">
    <property type="entry name" value="GH"/>
</dbReference>
<dbReference type="GO" id="GO:0016787">
    <property type="term" value="F:hydrolase activity"/>
    <property type="evidence" value="ECO:0007669"/>
    <property type="project" value="UniProtKB-KW"/>
</dbReference>